<keyword evidence="16" id="KW-1185">Reference proteome</keyword>
<dbReference type="GeneID" id="57011932"/>
<protein>
    <submittedName>
        <fullName evidence="8">Tungstate transport system permease protein</fullName>
    </submittedName>
</protein>
<evidence type="ECO:0000256" key="3">
    <source>
        <dbReference type="ARBA" id="ARBA00022989"/>
    </source>
</evidence>
<keyword evidence="3 5" id="KW-1133">Transmembrane helix</keyword>
<dbReference type="EMBL" id="FOHG01000013">
    <property type="protein sequence ID" value="SES95700.1"/>
    <property type="molecule type" value="Genomic_DNA"/>
</dbReference>
<dbReference type="EMBL" id="SOEF01000004">
    <property type="protein sequence ID" value="TDX46700.1"/>
    <property type="molecule type" value="Genomic_DNA"/>
</dbReference>
<dbReference type="Proteomes" id="UP000247389">
    <property type="component" value="Unassembled WGS sequence"/>
</dbReference>
<dbReference type="CDD" id="cd06261">
    <property type="entry name" value="TM_PBP2"/>
    <property type="match status" value="1"/>
</dbReference>
<dbReference type="RefSeq" id="WP_073157372.1">
    <property type="nucleotide sequence ID" value="NZ_FMYT01000003.1"/>
</dbReference>
<dbReference type="Gene3D" id="1.10.3720.10">
    <property type="entry name" value="MetI-like"/>
    <property type="match status" value="1"/>
</dbReference>
<dbReference type="InterPro" id="IPR035906">
    <property type="entry name" value="MetI-like_sf"/>
</dbReference>
<keyword evidence="5" id="KW-0813">Transport</keyword>
<evidence type="ECO:0000313" key="14">
    <source>
        <dbReference type="Proteomes" id="UP000198612"/>
    </source>
</evidence>
<evidence type="ECO:0000313" key="15">
    <source>
        <dbReference type="Proteomes" id="UP000198945"/>
    </source>
</evidence>
<feature type="transmembrane region" description="Helical" evidence="5">
    <location>
        <begin position="64"/>
        <end position="85"/>
    </location>
</feature>
<dbReference type="GO" id="GO:0055085">
    <property type="term" value="P:transmembrane transport"/>
    <property type="evidence" value="ECO:0007669"/>
    <property type="project" value="InterPro"/>
</dbReference>
<dbReference type="PROSITE" id="PS50928">
    <property type="entry name" value="ABC_TM1"/>
    <property type="match status" value="1"/>
</dbReference>
<evidence type="ECO:0000256" key="1">
    <source>
        <dbReference type="ARBA" id="ARBA00004141"/>
    </source>
</evidence>
<dbReference type="Proteomes" id="UP000198945">
    <property type="component" value="Unassembled WGS sequence"/>
</dbReference>
<dbReference type="InterPro" id="IPR049783">
    <property type="entry name" value="ABC_perm_TupB-like"/>
</dbReference>
<dbReference type="Proteomes" id="UP000198612">
    <property type="component" value="Unassembled WGS sequence"/>
</dbReference>
<gene>
    <name evidence="12" type="ORF">BY453_11162</name>
    <name evidence="13" type="ORF">C7954_10470</name>
    <name evidence="7" type="ORF">C8C78_1546</name>
    <name evidence="8" type="ORF">SAMN04488597_10361</name>
    <name evidence="9" type="ORF">SAMN04488598_11359</name>
    <name evidence="11" type="ORF">SAMN04515652_11359</name>
    <name evidence="10" type="ORF">SAMN04515654_104115</name>
</gene>
<feature type="transmembrane region" description="Helical" evidence="5">
    <location>
        <begin position="201"/>
        <end position="225"/>
    </location>
</feature>
<evidence type="ECO:0000313" key="18">
    <source>
        <dbReference type="Proteomes" id="UP000295472"/>
    </source>
</evidence>
<proteinExistence type="inferred from homology"/>
<dbReference type="EMBL" id="QICM01000054">
    <property type="protein sequence ID" value="PXV60223.1"/>
    <property type="molecule type" value="Genomic_DNA"/>
</dbReference>
<evidence type="ECO:0000313" key="20">
    <source>
        <dbReference type="Proteomes" id="UP000324896"/>
    </source>
</evidence>
<dbReference type="EMBL" id="SOAA01000011">
    <property type="protein sequence ID" value="TDS31588.1"/>
    <property type="molecule type" value="Genomic_DNA"/>
</dbReference>
<evidence type="ECO:0000313" key="13">
    <source>
        <dbReference type="EMBL" id="TDX46700.1"/>
    </source>
</evidence>
<evidence type="ECO:0000313" key="8">
    <source>
        <dbReference type="EMBL" id="SDC19487.1"/>
    </source>
</evidence>
<dbReference type="STRING" id="54121.SAMN04515653_103116"/>
<reference evidence="14 16" key="2">
    <citation type="submission" date="2016-10" db="EMBL/GenBank/DDBJ databases">
        <authorList>
            <person name="Varghese N."/>
            <person name="Submissions S."/>
        </authorList>
    </citation>
    <scope>NUCLEOTIDE SEQUENCE [LARGE SCALE GENOMIC DNA]</scope>
    <source>
        <strain evidence="8 20">WG10</strain>
        <strain evidence="9 16">WG2</strain>
        <strain evidence="11 14">WG5</strain>
    </source>
</reference>
<sequence>MDYYTDAILRALQLIITLDQEVIQVVATSLKISITSTFIASIISMPLAVLIARNKFKTKKFINIILNTMLSLPTVVVGIFVYSLISRRGVLGELDLLFTPAGIIMGQVILIIPLITALIRNIIFSMDEKLYKTAISMGASRSQKFKLLILEARYGIIGAVIAGFGRVLGEIGVSMMLGGNIKGVTRTITTAMSLETNKGRFAFALALGIILLSLSFLINFVTYFLQEGKNYARR</sequence>
<comment type="subcellular location">
    <subcellularLocation>
        <location evidence="5">Cell membrane</location>
        <topology evidence="5">Multi-pass membrane protein</topology>
    </subcellularLocation>
    <subcellularLocation>
        <location evidence="1">Membrane</location>
        <topology evidence="1">Multi-pass membrane protein</topology>
    </subcellularLocation>
</comment>
<feature type="domain" description="ABC transmembrane type-1" evidence="6">
    <location>
        <begin position="26"/>
        <end position="222"/>
    </location>
</feature>
<dbReference type="PANTHER" id="PTHR43632">
    <property type="entry name" value="PERMEASE COMPONENT OF TUNGSTATE ABC TRANSPORTER"/>
    <property type="match status" value="1"/>
</dbReference>
<reference evidence="12 19" key="4">
    <citation type="submission" date="2019-03" db="EMBL/GenBank/DDBJ databases">
        <title>Deep subsurface shale carbon reservoir microbial communities from Ohio and West Virginia, USA.</title>
        <authorList>
            <person name="Wrighton K."/>
        </authorList>
    </citation>
    <scope>NUCLEOTIDE SEQUENCE [LARGE SCALE GENOMIC DNA]</scope>
    <source>
        <strain evidence="12 19">UTICA-S4D12</strain>
    </source>
</reference>
<dbReference type="Proteomes" id="UP000295472">
    <property type="component" value="Unassembled WGS sequence"/>
</dbReference>
<evidence type="ECO:0000313" key="16">
    <source>
        <dbReference type="Proteomes" id="UP000199519"/>
    </source>
</evidence>
<dbReference type="InterPro" id="IPR000515">
    <property type="entry name" value="MetI-like"/>
</dbReference>
<evidence type="ECO:0000313" key="7">
    <source>
        <dbReference type="EMBL" id="PXV60223.1"/>
    </source>
</evidence>
<dbReference type="PANTHER" id="PTHR43632:SF1">
    <property type="entry name" value="PERMEASE COMPONENT OF TUNGSTATE ABC TRANSPORTER"/>
    <property type="match status" value="1"/>
</dbReference>
<dbReference type="EMBL" id="FMYT01000003">
    <property type="protein sequence ID" value="SDC19487.1"/>
    <property type="molecule type" value="Genomic_DNA"/>
</dbReference>
<comment type="similarity">
    <text evidence="5">Belongs to the binding-protein-dependent transport system permease family.</text>
</comment>
<dbReference type="Pfam" id="PF00528">
    <property type="entry name" value="BPD_transp_1"/>
    <property type="match status" value="1"/>
</dbReference>
<feature type="transmembrane region" description="Helical" evidence="5">
    <location>
        <begin position="145"/>
        <end position="168"/>
    </location>
</feature>
<dbReference type="Proteomes" id="UP000295758">
    <property type="component" value="Unassembled WGS sequence"/>
</dbReference>
<name>A0A1G6JLC5_9FIRM</name>
<dbReference type="EMBL" id="FNBJ01000013">
    <property type="protein sequence ID" value="SDF48925.1"/>
    <property type="molecule type" value="Genomic_DNA"/>
</dbReference>
<dbReference type="Proteomes" id="UP000324896">
    <property type="component" value="Unassembled WGS sequence"/>
</dbReference>
<evidence type="ECO:0000256" key="2">
    <source>
        <dbReference type="ARBA" id="ARBA00022692"/>
    </source>
</evidence>
<evidence type="ECO:0000256" key="4">
    <source>
        <dbReference type="ARBA" id="ARBA00023136"/>
    </source>
</evidence>
<dbReference type="EMBL" id="FNEH01000004">
    <property type="protein sequence ID" value="SDI31539.1"/>
    <property type="molecule type" value="Genomic_DNA"/>
</dbReference>
<dbReference type="AlphaFoldDB" id="A0A1G6JLC5"/>
<feature type="transmembrane region" description="Helical" evidence="5">
    <location>
        <begin position="32"/>
        <end position="52"/>
    </location>
</feature>
<feature type="transmembrane region" description="Helical" evidence="5">
    <location>
        <begin position="97"/>
        <end position="124"/>
    </location>
</feature>
<accession>A0A1G6JLC5</accession>
<evidence type="ECO:0000313" key="9">
    <source>
        <dbReference type="EMBL" id="SDF48925.1"/>
    </source>
</evidence>
<dbReference type="Proteomes" id="UP000199519">
    <property type="component" value="Unassembled WGS sequence"/>
</dbReference>
<evidence type="ECO:0000313" key="12">
    <source>
        <dbReference type="EMBL" id="TDS31588.1"/>
    </source>
</evidence>
<organism evidence="8 20">
    <name type="scientific">Halanaerobium congolense</name>
    <dbReference type="NCBI Taxonomy" id="54121"/>
    <lineage>
        <taxon>Bacteria</taxon>
        <taxon>Bacillati</taxon>
        <taxon>Bacillota</taxon>
        <taxon>Clostridia</taxon>
        <taxon>Halanaerobiales</taxon>
        <taxon>Halanaerobiaceae</taxon>
        <taxon>Halanaerobium</taxon>
    </lineage>
</organism>
<keyword evidence="4 5" id="KW-0472">Membrane</keyword>
<evidence type="ECO:0000313" key="11">
    <source>
        <dbReference type="EMBL" id="SES95700.1"/>
    </source>
</evidence>
<dbReference type="NCBIfam" id="NF038017">
    <property type="entry name" value="ABC_perm1"/>
    <property type="match status" value="1"/>
</dbReference>
<evidence type="ECO:0000313" key="19">
    <source>
        <dbReference type="Proteomes" id="UP000295758"/>
    </source>
</evidence>
<evidence type="ECO:0000256" key="5">
    <source>
        <dbReference type="RuleBase" id="RU363032"/>
    </source>
</evidence>
<dbReference type="SUPFAM" id="SSF161098">
    <property type="entry name" value="MetI-like"/>
    <property type="match status" value="1"/>
</dbReference>
<reference evidence="10 15" key="1">
    <citation type="submission" date="2016-10" db="EMBL/GenBank/DDBJ databases">
        <authorList>
            <person name="de Groot N.N."/>
        </authorList>
    </citation>
    <scope>NUCLEOTIDE SEQUENCE [LARGE SCALE GENOMIC DNA]</scope>
    <source>
        <strain evidence="10 15">WG7</strain>
    </source>
</reference>
<dbReference type="GO" id="GO:0005886">
    <property type="term" value="C:plasma membrane"/>
    <property type="evidence" value="ECO:0007669"/>
    <property type="project" value="UniProtKB-SubCell"/>
</dbReference>
<evidence type="ECO:0000313" key="17">
    <source>
        <dbReference type="Proteomes" id="UP000247389"/>
    </source>
</evidence>
<reference evidence="7 17" key="3">
    <citation type="submission" date="2018-04" db="EMBL/GenBank/DDBJ databases">
        <title>Subsurface microbial communities from deep shales in Ohio and West Virginia, USA.</title>
        <authorList>
            <person name="Wrighton K."/>
        </authorList>
    </citation>
    <scope>NUCLEOTIDE SEQUENCE [LARGE SCALE GENOMIC DNA]</scope>
    <source>
        <strain evidence="13 18">DSMZ 11287</strain>
        <strain evidence="7 17">MSL28</strain>
    </source>
</reference>
<evidence type="ECO:0000259" key="6">
    <source>
        <dbReference type="PROSITE" id="PS50928"/>
    </source>
</evidence>
<evidence type="ECO:0000313" key="10">
    <source>
        <dbReference type="EMBL" id="SDI31539.1"/>
    </source>
</evidence>
<dbReference type="OrthoDB" id="9781724at2"/>
<keyword evidence="2 5" id="KW-0812">Transmembrane</keyword>